<dbReference type="AlphaFoldDB" id="A0A0M0BPY6"/>
<dbReference type="Proteomes" id="UP000037237">
    <property type="component" value="Unassembled WGS sequence"/>
</dbReference>
<dbReference type="EMBL" id="LFWU01000119">
    <property type="protein sequence ID" value="KON30633.1"/>
    <property type="molecule type" value="Genomic_DNA"/>
</dbReference>
<accession>A0A0M0BPY6</accession>
<gene>
    <name evidence="1" type="ORF">AC477_04795</name>
</gene>
<organism evidence="1 2">
    <name type="scientific">miscellaneous Crenarchaeota group-1 archaeon SG8-32-1</name>
    <dbReference type="NCBI Taxonomy" id="1685124"/>
    <lineage>
        <taxon>Archaea</taxon>
        <taxon>Candidatus Bathyarchaeota</taxon>
        <taxon>MCG-1</taxon>
    </lineage>
</organism>
<comment type="caution">
    <text evidence="1">The sequence shown here is derived from an EMBL/GenBank/DDBJ whole genome shotgun (WGS) entry which is preliminary data.</text>
</comment>
<proteinExistence type="predicted"/>
<evidence type="ECO:0000313" key="1">
    <source>
        <dbReference type="EMBL" id="KON30633.1"/>
    </source>
</evidence>
<name>A0A0M0BPY6_9ARCH</name>
<sequence length="76" mass="8548">MKQSFIHNLDLIKLEGKGDFVCPCCGAFISPDDETEAVYSILEAKLRDNVLENLIIRCNKCRSNIVLTGFSLLEIE</sequence>
<reference evidence="1 2" key="1">
    <citation type="submission" date="2015-06" db="EMBL/GenBank/DDBJ databases">
        <title>New insights into the roles of widespread benthic archaea in carbon and nitrogen cycling.</title>
        <authorList>
            <person name="Lazar C.S."/>
            <person name="Baker B.J."/>
            <person name="Seitz K.W."/>
            <person name="Hyde A.S."/>
            <person name="Dick G.J."/>
            <person name="Hinrichs K.-U."/>
            <person name="Teske A.P."/>
        </authorList>
    </citation>
    <scope>NUCLEOTIDE SEQUENCE [LARGE SCALE GENOMIC DNA]</scope>
    <source>
        <strain evidence="1">SG8-32-1</strain>
    </source>
</reference>
<evidence type="ECO:0000313" key="2">
    <source>
        <dbReference type="Proteomes" id="UP000037237"/>
    </source>
</evidence>
<protein>
    <submittedName>
        <fullName evidence="1">Uncharacterized protein</fullName>
    </submittedName>
</protein>